<evidence type="ECO:0000256" key="2">
    <source>
        <dbReference type="ARBA" id="ARBA00022840"/>
    </source>
</evidence>
<dbReference type="PANTHER" id="PTHR32071">
    <property type="entry name" value="TRANSCRIPTIONAL REGULATORY PROTEIN"/>
    <property type="match status" value="1"/>
</dbReference>
<dbReference type="InterPro" id="IPR009057">
    <property type="entry name" value="Homeodomain-like_sf"/>
</dbReference>
<proteinExistence type="predicted"/>
<dbReference type="InterPro" id="IPR011006">
    <property type="entry name" value="CheY-like_superfamily"/>
</dbReference>
<dbReference type="Pfam" id="PF14532">
    <property type="entry name" value="Sigma54_activ_2"/>
    <property type="match status" value="1"/>
</dbReference>
<evidence type="ECO:0000259" key="5">
    <source>
        <dbReference type="PROSITE" id="PS50045"/>
    </source>
</evidence>
<dbReference type="Pfam" id="PF25601">
    <property type="entry name" value="AAA_lid_14"/>
    <property type="match status" value="1"/>
</dbReference>
<keyword evidence="4" id="KW-0804">Transcription</keyword>
<feature type="domain" description="Sigma-54 factor interaction" evidence="5">
    <location>
        <begin position="210"/>
        <end position="420"/>
    </location>
</feature>
<dbReference type="InterPro" id="IPR058031">
    <property type="entry name" value="AAA_lid_NorR"/>
</dbReference>
<dbReference type="Pfam" id="PF02954">
    <property type="entry name" value="HTH_8"/>
    <property type="match status" value="1"/>
</dbReference>
<accession>A0ABT0KKZ7</accession>
<dbReference type="Gene3D" id="1.10.8.60">
    <property type="match status" value="1"/>
</dbReference>
<dbReference type="RefSeq" id="WP_248954793.1">
    <property type="nucleotide sequence ID" value="NZ_JAKIKU010000001.1"/>
</dbReference>
<sequence length="508" mass="57627">MNKANLTDHSFGANVSDVISAKLDAAVLVIEPDLSVWQKMAPTLSQYFGLVQHARTVELAVVCYRRFNFHLTIIDIKQVDTFAKVLASRHQPPYVAYSSEPDFIEPDFIESEFLEPKSLEPKSIEPAPIELEPIYPQNFMVLSRTFEAENLLAMMQVGARDWINKPVQTSQLERVLSRWALTQPNTLSNSDCFTSKQTSASLPNVELSLCIGDSKAAQDLKANLYHASLSRSPLLIEGQSGTGKKLAVRQLLLLSQTPSRRVNIDCRGELLHKLNDELICGNNEITFIVLGHLDEISIEGQIALMQWLDTIPLNQSKVRLVSLSCTSLLKRVQNGAFSSELYFKLAGLTIEIPLLHQRSEDIVLLVKLFANQLMTNSESCRVDLLNRYQSWRVTDFQSLTEYGWPGNIQQLKNAVEQCLLMDLLPNEYFKQSAQTDCQQTEAKASDEPNNANQHFFPIEWDVKQIEKAHILRVMKLYQGNRQLAAKHLSISRKTIDRKITEWTDEVMH</sequence>
<dbReference type="InterPro" id="IPR002078">
    <property type="entry name" value="Sigma_54_int"/>
</dbReference>
<reference evidence="6 7" key="1">
    <citation type="submission" date="2022-01" db="EMBL/GenBank/DDBJ databases">
        <title>Whole genome-based taxonomy of the Shewanellaceae.</title>
        <authorList>
            <person name="Martin-Rodriguez A.J."/>
        </authorList>
    </citation>
    <scope>NUCLEOTIDE SEQUENCE [LARGE SCALE GENOMIC DNA]</scope>
    <source>
        <strain evidence="6 7">DSM 24955</strain>
    </source>
</reference>
<dbReference type="Proteomes" id="UP001202134">
    <property type="component" value="Unassembled WGS sequence"/>
</dbReference>
<keyword evidence="2" id="KW-0067">ATP-binding</keyword>
<dbReference type="InterPro" id="IPR027417">
    <property type="entry name" value="P-loop_NTPase"/>
</dbReference>
<evidence type="ECO:0000256" key="1">
    <source>
        <dbReference type="ARBA" id="ARBA00022741"/>
    </source>
</evidence>
<dbReference type="Gene3D" id="3.40.50.300">
    <property type="entry name" value="P-loop containing nucleotide triphosphate hydrolases"/>
    <property type="match status" value="1"/>
</dbReference>
<evidence type="ECO:0000256" key="3">
    <source>
        <dbReference type="ARBA" id="ARBA00023015"/>
    </source>
</evidence>
<evidence type="ECO:0000313" key="6">
    <source>
        <dbReference type="EMBL" id="MCL1044408.1"/>
    </source>
</evidence>
<dbReference type="Gene3D" id="1.10.10.60">
    <property type="entry name" value="Homeodomain-like"/>
    <property type="match status" value="1"/>
</dbReference>
<keyword evidence="7" id="KW-1185">Reference proteome</keyword>
<name>A0ABT0KKZ7_9GAMM</name>
<protein>
    <recommendedName>
        <fullName evidence="5">Sigma-54 factor interaction domain-containing protein</fullName>
    </recommendedName>
</protein>
<comment type="caution">
    <text evidence="6">The sequence shown here is derived from an EMBL/GenBank/DDBJ whole genome shotgun (WGS) entry which is preliminary data.</text>
</comment>
<dbReference type="SUPFAM" id="SSF52540">
    <property type="entry name" value="P-loop containing nucleoside triphosphate hydrolases"/>
    <property type="match status" value="1"/>
</dbReference>
<dbReference type="PANTHER" id="PTHR32071:SF91">
    <property type="entry name" value="TUNGSTATE-RESPONSIVE TWO COMPONENT SIGMA54-DEPENDENT SIGNAL TRANSDUCTION SYSTEM RESPONSE REGULATOR FIS FAMILY"/>
    <property type="match status" value="1"/>
</dbReference>
<dbReference type="InterPro" id="IPR002197">
    <property type="entry name" value="HTH_Fis"/>
</dbReference>
<evidence type="ECO:0000313" key="7">
    <source>
        <dbReference type="Proteomes" id="UP001202134"/>
    </source>
</evidence>
<dbReference type="SUPFAM" id="SSF52172">
    <property type="entry name" value="CheY-like"/>
    <property type="match status" value="1"/>
</dbReference>
<evidence type="ECO:0000256" key="4">
    <source>
        <dbReference type="ARBA" id="ARBA00023163"/>
    </source>
</evidence>
<dbReference type="PROSITE" id="PS50045">
    <property type="entry name" value="SIGMA54_INTERACT_4"/>
    <property type="match status" value="1"/>
</dbReference>
<keyword evidence="3" id="KW-0805">Transcription regulation</keyword>
<keyword evidence="1" id="KW-0547">Nucleotide-binding</keyword>
<gene>
    <name evidence="6" type="ORF">L2737_03540</name>
</gene>
<organism evidence="6 7">
    <name type="scientific">Shewanella electrodiphila</name>
    <dbReference type="NCBI Taxonomy" id="934143"/>
    <lineage>
        <taxon>Bacteria</taxon>
        <taxon>Pseudomonadati</taxon>
        <taxon>Pseudomonadota</taxon>
        <taxon>Gammaproteobacteria</taxon>
        <taxon>Alteromonadales</taxon>
        <taxon>Shewanellaceae</taxon>
        <taxon>Shewanella</taxon>
    </lineage>
</organism>
<dbReference type="EMBL" id="JAKIKU010000001">
    <property type="protein sequence ID" value="MCL1044408.1"/>
    <property type="molecule type" value="Genomic_DNA"/>
</dbReference>
<dbReference type="SUPFAM" id="SSF46689">
    <property type="entry name" value="Homeodomain-like"/>
    <property type="match status" value="1"/>
</dbReference>